<comment type="caution">
    <text evidence="5">The sequence shown here is derived from an EMBL/GenBank/DDBJ whole genome shotgun (WGS) entry which is preliminary data.</text>
</comment>
<evidence type="ECO:0000256" key="3">
    <source>
        <dbReference type="ARBA" id="ARBA00039148"/>
    </source>
</evidence>
<dbReference type="GO" id="GO:0050660">
    <property type="term" value="F:flavin adenine dinucleotide binding"/>
    <property type="evidence" value="ECO:0007669"/>
    <property type="project" value="TreeGrafter"/>
</dbReference>
<dbReference type="InterPro" id="IPR036188">
    <property type="entry name" value="FAD/NAD-bd_sf"/>
</dbReference>
<evidence type="ECO:0000256" key="1">
    <source>
        <dbReference type="ARBA" id="ARBA00009183"/>
    </source>
</evidence>
<comment type="similarity">
    <text evidence="1">Belongs to the FMO family.</text>
</comment>
<dbReference type="PANTHER" id="PTHR43539:SF9">
    <property type="entry name" value="INDOLE-3-PYRUVATE MONOOXYGENASE YUCCA11-RELATED"/>
    <property type="match status" value="1"/>
</dbReference>
<protein>
    <recommendedName>
        <fullName evidence="3">indole-3-pyruvate monooxygenase</fullName>
        <ecNumber evidence="3">1.14.13.168</ecNumber>
    </recommendedName>
</protein>
<dbReference type="EC" id="1.14.13.168" evidence="3"/>
<dbReference type="PANTHER" id="PTHR43539">
    <property type="entry name" value="FLAVIN-BINDING MONOOXYGENASE-LIKE PROTEIN (AFU_ORTHOLOGUE AFUA_4G09220)"/>
    <property type="match status" value="1"/>
</dbReference>
<dbReference type="Proteomes" id="UP001222027">
    <property type="component" value="Unassembled WGS sequence"/>
</dbReference>
<dbReference type="GO" id="GO:0103075">
    <property type="term" value="F:indole-3-pyruvate monooxygenase activity"/>
    <property type="evidence" value="ECO:0007669"/>
    <property type="project" value="UniProtKB-EC"/>
</dbReference>
<dbReference type="Gene3D" id="3.50.50.60">
    <property type="entry name" value="FAD/NAD(P)-binding domain"/>
    <property type="match status" value="1"/>
</dbReference>
<accession>A0AAV8QK13</accession>
<dbReference type="InterPro" id="IPR050982">
    <property type="entry name" value="Auxin_biosynth/cation_transpt"/>
</dbReference>
<evidence type="ECO:0000313" key="6">
    <source>
        <dbReference type="Proteomes" id="UP001222027"/>
    </source>
</evidence>
<proteinExistence type="inferred from homology"/>
<comment type="catalytic activity">
    <reaction evidence="4">
        <text>indole-3-pyruvate + NADPH + O2 + H(+) = (indol-3-yl)acetate + CO2 + NADP(+) + H2O</text>
        <dbReference type="Rhea" id="RHEA:34331"/>
        <dbReference type="ChEBI" id="CHEBI:15377"/>
        <dbReference type="ChEBI" id="CHEBI:15378"/>
        <dbReference type="ChEBI" id="CHEBI:15379"/>
        <dbReference type="ChEBI" id="CHEBI:16526"/>
        <dbReference type="ChEBI" id="CHEBI:17640"/>
        <dbReference type="ChEBI" id="CHEBI:30854"/>
        <dbReference type="ChEBI" id="CHEBI:57783"/>
        <dbReference type="ChEBI" id="CHEBI:58349"/>
        <dbReference type="EC" id="1.14.13.168"/>
    </reaction>
</comment>
<name>A0AAV8QK13_ENSVE</name>
<evidence type="ECO:0000313" key="5">
    <source>
        <dbReference type="EMBL" id="KAJ8476939.1"/>
    </source>
</evidence>
<reference evidence="5 6" key="1">
    <citation type="submission" date="2022-12" db="EMBL/GenBank/DDBJ databases">
        <title>Chromosome-scale assembly of the Ensete ventricosum genome.</title>
        <authorList>
            <person name="Dussert Y."/>
            <person name="Stocks J."/>
            <person name="Wendawek A."/>
            <person name="Woldeyes F."/>
            <person name="Nichols R.A."/>
            <person name="Borrell J.S."/>
        </authorList>
    </citation>
    <scope>NUCLEOTIDE SEQUENCE [LARGE SCALE GENOMIC DNA]</scope>
    <source>
        <strain evidence="6">cv. Maze</strain>
        <tissue evidence="5">Seeds</tissue>
    </source>
</reference>
<gene>
    <name evidence="5" type="ORF">OPV22_020666</name>
</gene>
<evidence type="ECO:0000256" key="2">
    <source>
        <dbReference type="ARBA" id="ARBA00023002"/>
    </source>
</evidence>
<dbReference type="EMBL" id="JAQQAF010000006">
    <property type="protein sequence ID" value="KAJ8476939.1"/>
    <property type="molecule type" value="Genomic_DNA"/>
</dbReference>
<keyword evidence="6" id="KW-1185">Reference proteome</keyword>
<keyword evidence="2" id="KW-0560">Oxidoreductase</keyword>
<evidence type="ECO:0000256" key="4">
    <source>
        <dbReference type="ARBA" id="ARBA00047707"/>
    </source>
</evidence>
<sequence length="137" mass="15425">MEIAYDLSEFGVYVSISIWSPFHVVTKEMIYVGMVLLKPKRGPFITKETTGRSLVIDIGTMEKIKSRQIQVVPAITSTRGKTVVFADGQSQCFDAIIFATGMKVSYRITKDSHGKVFLRMGKGRMESSLQDSPKWMH</sequence>
<organism evidence="5 6">
    <name type="scientific">Ensete ventricosum</name>
    <name type="common">Abyssinian banana</name>
    <name type="synonym">Musa ensete</name>
    <dbReference type="NCBI Taxonomy" id="4639"/>
    <lineage>
        <taxon>Eukaryota</taxon>
        <taxon>Viridiplantae</taxon>
        <taxon>Streptophyta</taxon>
        <taxon>Embryophyta</taxon>
        <taxon>Tracheophyta</taxon>
        <taxon>Spermatophyta</taxon>
        <taxon>Magnoliopsida</taxon>
        <taxon>Liliopsida</taxon>
        <taxon>Zingiberales</taxon>
        <taxon>Musaceae</taxon>
        <taxon>Ensete</taxon>
    </lineage>
</organism>
<dbReference type="AlphaFoldDB" id="A0AAV8QK13"/>